<sequence length="863" mass="99905">MKTKTINQLKKEYWDEWNKIRKRRHNYTSSFELLNSLTVIADRIVREIAEYSGAPSQDVCIIALGGYARCEMAPYSDIDLLILHKGELTSSQEKFLQTFATSMWDLKLLPGIQIKELNEIQQSALDDEIVKTSFMDNRLVMGDNNLYEDFKNILKLKVIGRGKKEFLILKISEVRRRSKKYRDSIYRLEPNIKEGGGGIRDLNTIYWITKTLYGSSDLDYLIKQRIISVKDYEKLRKCADFLFRVRCELHYFHGRKYDVLNLESQKAVASELGYSDSANVLAVEQFLKDYYIAARTIADISETILESTISKITPKHPNAVTKPVSLGYGFYKYNRYLSVDSSEIFKKDPLKLLKIFKIATEKGLRLSDATMHLIRENLYLIDDAYVKKYGRYFLYIISNFPNSAKTVNKLVKTGVFFQFIPEFKHIVCKAQFDMYHYYTVDEHTVIALRHIDDLASTLPFRYHVYQEVFKSLERRDLLALVILLHDIGKGQGKNHSELGAKLAVGICKRLGLNMDESDVVSSLIRHHLLMSHISQRRDLHDIEVINHFISYFDDEEDIKLLYLLTYADMNAVGGQVFSEWKNMLLTELYEKSIKALSAESLTAEFDAVVARKKRKISERYENRDFVNYALNSMDDEYVYSNKLKHIYRHLGMILQLSTVNNVLVVSEKRDDLKCVEFTVCTYDFIGLLRKLAGVFSLYDMNILGAQIYTFDNNIAIDTIQVSNIKEHTGIIDEKSSKIQEMIKKVINHELEIEKLLEEKTESFLSGGKKSVTKQADKIVFDNDISTLYTVVDVYTEDKVGLLYNLLTVFEKMHINVVKAKISTDVDRVVDSFYIIDKNKNKVTGDSEISRIKTRLMKILKETG</sequence>
<organism evidence="9 10">
    <name type="scientific">Flexistipes sinusarabici</name>
    <dbReference type="NCBI Taxonomy" id="2352"/>
    <lineage>
        <taxon>Bacteria</taxon>
        <taxon>Pseudomonadati</taxon>
        <taxon>Deferribacterota</taxon>
        <taxon>Deferribacteres</taxon>
        <taxon>Deferribacterales</taxon>
        <taxon>Flexistipitaceae</taxon>
        <taxon>Flexistipes</taxon>
    </lineage>
</organism>
<feature type="region of interest" description="Uridylyltransferase" evidence="6">
    <location>
        <begin position="1"/>
        <end position="325"/>
    </location>
</feature>
<dbReference type="GO" id="GO:0006808">
    <property type="term" value="P:regulation of nitrogen utilization"/>
    <property type="evidence" value="ECO:0007669"/>
    <property type="project" value="UniProtKB-UniRule"/>
</dbReference>
<dbReference type="SUPFAM" id="SSF55021">
    <property type="entry name" value="ACT-like"/>
    <property type="match status" value="2"/>
</dbReference>
<evidence type="ECO:0000256" key="1">
    <source>
        <dbReference type="ARBA" id="ARBA00022679"/>
    </source>
</evidence>
<comment type="cofactor">
    <cofactor evidence="6">
        <name>Mg(2+)</name>
        <dbReference type="ChEBI" id="CHEBI:18420"/>
    </cofactor>
</comment>
<comment type="activity regulation">
    <text evidence="6">Uridylyltransferase (UTase) activity is inhibited by glutamine, while glutamine activates uridylyl-removing (UR) activity.</text>
</comment>
<evidence type="ECO:0000256" key="6">
    <source>
        <dbReference type="HAMAP-Rule" id="MF_00277"/>
    </source>
</evidence>
<dbReference type="GO" id="GO:0008773">
    <property type="term" value="F:[protein-PII] uridylyltransferase activity"/>
    <property type="evidence" value="ECO:0007669"/>
    <property type="project" value="UniProtKB-UniRule"/>
</dbReference>
<keyword evidence="1 6" id="KW-0808">Transferase</keyword>
<dbReference type="PROSITE" id="PS51831">
    <property type="entry name" value="HD"/>
    <property type="match status" value="1"/>
</dbReference>
<evidence type="ECO:0000259" key="7">
    <source>
        <dbReference type="PROSITE" id="PS51671"/>
    </source>
</evidence>
<name>A0A3D5QBB4_FLESI</name>
<dbReference type="PANTHER" id="PTHR47320:SF1">
    <property type="entry name" value="BIFUNCTIONAL URIDYLYLTRANSFERASE_URIDYLYL-REMOVING ENZYME"/>
    <property type="match status" value="1"/>
</dbReference>
<comment type="similarity">
    <text evidence="6">Belongs to the GlnD family.</text>
</comment>
<comment type="catalytic activity">
    <reaction evidence="6">
        <text>[protein-PII]-uridylyl-L-tyrosine + H2O = [protein-PII]-L-tyrosine + UMP + H(+)</text>
        <dbReference type="Rhea" id="RHEA:48600"/>
        <dbReference type="Rhea" id="RHEA-COMP:12147"/>
        <dbReference type="Rhea" id="RHEA-COMP:12148"/>
        <dbReference type="ChEBI" id="CHEBI:15377"/>
        <dbReference type="ChEBI" id="CHEBI:15378"/>
        <dbReference type="ChEBI" id="CHEBI:46858"/>
        <dbReference type="ChEBI" id="CHEBI:57865"/>
        <dbReference type="ChEBI" id="CHEBI:90602"/>
    </reaction>
</comment>
<dbReference type="PIRSF" id="PIRSF006288">
    <property type="entry name" value="PII_uridyltransf"/>
    <property type="match status" value="1"/>
</dbReference>
<dbReference type="CDD" id="cd05401">
    <property type="entry name" value="NT_GlnE_GlnD_like"/>
    <property type="match status" value="1"/>
</dbReference>
<dbReference type="SUPFAM" id="SSF81891">
    <property type="entry name" value="Poly A polymerase C-terminal region-like"/>
    <property type="match status" value="1"/>
</dbReference>
<dbReference type="Proteomes" id="UP000262325">
    <property type="component" value="Unassembled WGS sequence"/>
</dbReference>
<dbReference type="InterPro" id="IPR045865">
    <property type="entry name" value="ACT-like_dom_sf"/>
</dbReference>
<dbReference type="GO" id="GO:0008081">
    <property type="term" value="F:phosphoric diester hydrolase activity"/>
    <property type="evidence" value="ECO:0007669"/>
    <property type="project" value="UniProtKB-UniRule"/>
</dbReference>
<dbReference type="SUPFAM" id="SSF81593">
    <property type="entry name" value="Nucleotidyltransferase substrate binding subunit/domain"/>
    <property type="match status" value="1"/>
</dbReference>
<dbReference type="CDD" id="cd04899">
    <property type="entry name" value="ACT_ACR-UUR-like_2"/>
    <property type="match status" value="1"/>
</dbReference>
<dbReference type="PANTHER" id="PTHR47320">
    <property type="entry name" value="BIFUNCTIONAL URIDYLYLTRANSFERASE/URIDYLYL-REMOVING ENZYME"/>
    <property type="match status" value="1"/>
</dbReference>
<evidence type="ECO:0000259" key="8">
    <source>
        <dbReference type="PROSITE" id="PS51831"/>
    </source>
</evidence>
<evidence type="ECO:0000256" key="3">
    <source>
        <dbReference type="ARBA" id="ARBA00022801"/>
    </source>
</evidence>
<dbReference type="InterPro" id="IPR043519">
    <property type="entry name" value="NT_sf"/>
</dbReference>
<accession>A0A3D5QBB4</accession>
<feature type="domain" description="ACT" evidence="7">
    <location>
        <begin position="790"/>
        <end position="863"/>
    </location>
</feature>
<dbReference type="Pfam" id="PF08335">
    <property type="entry name" value="GlnD_UR_UTase"/>
    <property type="match status" value="1"/>
</dbReference>
<dbReference type="InterPro" id="IPR010043">
    <property type="entry name" value="UTase/UR"/>
</dbReference>
<dbReference type="EC" id="3.1.4.-" evidence="6"/>
<evidence type="ECO:0000256" key="4">
    <source>
        <dbReference type="ARBA" id="ARBA00022842"/>
    </source>
</evidence>
<dbReference type="EC" id="2.7.7.59" evidence="6"/>
<dbReference type="Gene3D" id="1.20.120.330">
    <property type="entry name" value="Nucleotidyltransferases domain 2"/>
    <property type="match status" value="1"/>
</dbReference>
<keyword evidence="2 6" id="KW-0548">Nucleotidyltransferase</keyword>
<evidence type="ECO:0000313" key="10">
    <source>
        <dbReference type="Proteomes" id="UP000262325"/>
    </source>
</evidence>
<dbReference type="InterPro" id="IPR002912">
    <property type="entry name" value="ACT_dom"/>
</dbReference>
<evidence type="ECO:0000256" key="5">
    <source>
        <dbReference type="ARBA" id="ARBA00023268"/>
    </source>
</evidence>
<dbReference type="HAMAP" id="MF_00277">
    <property type="entry name" value="PII_uridylyl_transf"/>
    <property type="match status" value="1"/>
</dbReference>
<dbReference type="InterPro" id="IPR006674">
    <property type="entry name" value="HD_domain"/>
</dbReference>
<dbReference type="Pfam" id="PF01966">
    <property type="entry name" value="HD"/>
    <property type="match status" value="1"/>
</dbReference>
<dbReference type="PROSITE" id="PS51671">
    <property type="entry name" value="ACT"/>
    <property type="match status" value="2"/>
</dbReference>
<proteinExistence type="inferred from homology"/>
<dbReference type="AlphaFoldDB" id="A0A3D5QBB4"/>
<comment type="caution">
    <text evidence="6">Lacks conserved residue(s) required for the propagation of feature annotation.</text>
</comment>
<comment type="domain">
    <text evidence="6">Has four distinct domains: an N-terminal nucleotidyltransferase (NT) domain responsible for UTase activity, a central HD domain that encodes UR activity, and two C-terminal ACT domains that seem to have a role in glutamine sensing.</text>
</comment>
<comment type="function">
    <text evidence="6">Modifies, by uridylylation and deuridylylation, the PII regulatory proteins (GlnB and homologs), in response to the nitrogen status of the cell that GlnD senses through the glutamine level. Under low glutamine levels, catalyzes the conversion of the PII proteins and UTP to PII-UMP and PPi, while under higher glutamine levels, GlnD hydrolyzes PII-UMP to PII and UMP (deuridylylation). Thus, controls uridylylation state and activity of the PII proteins, and plays an important role in the regulation of nitrogen metabolism.</text>
</comment>
<feature type="domain" description="HD" evidence="8">
    <location>
        <begin position="440"/>
        <end position="570"/>
    </location>
</feature>
<dbReference type="SUPFAM" id="SSF81301">
    <property type="entry name" value="Nucleotidyltransferase"/>
    <property type="match status" value="1"/>
</dbReference>
<keyword evidence="3 6" id="KW-0378">Hydrolase</keyword>
<evidence type="ECO:0000313" key="9">
    <source>
        <dbReference type="EMBL" id="HCW92954.1"/>
    </source>
</evidence>
<keyword evidence="4 6" id="KW-0460">Magnesium</keyword>
<reference evidence="9 10" key="1">
    <citation type="journal article" date="2018" name="Nat. Biotechnol.">
        <title>A standardized bacterial taxonomy based on genome phylogeny substantially revises the tree of life.</title>
        <authorList>
            <person name="Parks D.H."/>
            <person name="Chuvochina M."/>
            <person name="Waite D.W."/>
            <person name="Rinke C."/>
            <person name="Skarshewski A."/>
            <person name="Chaumeil P.A."/>
            <person name="Hugenholtz P."/>
        </authorList>
    </citation>
    <scope>NUCLEOTIDE SEQUENCE [LARGE SCALE GENOMIC DNA]</scope>
    <source>
        <strain evidence="9">UBA8672</strain>
    </source>
</reference>
<gene>
    <name evidence="6 9" type="primary">glnD</name>
    <name evidence="9" type="ORF">DHM44_04655</name>
</gene>
<keyword evidence="5 6" id="KW-0511">Multifunctional enzyme</keyword>
<dbReference type="Pfam" id="PF24931">
    <property type="entry name" value="ACT_ACR9_3rd"/>
    <property type="match status" value="1"/>
</dbReference>
<dbReference type="NCBIfam" id="TIGR01693">
    <property type="entry name" value="UTase_glnD"/>
    <property type="match status" value="1"/>
</dbReference>
<comment type="catalytic activity">
    <reaction evidence="6">
        <text>[protein-PII]-L-tyrosine + UTP = [protein-PII]-uridylyl-L-tyrosine + diphosphate</text>
        <dbReference type="Rhea" id="RHEA:13673"/>
        <dbReference type="Rhea" id="RHEA-COMP:12147"/>
        <dbReference type="Rhea" id="RHEA-COMP:12148"/>
        <dbReference type="ChEBI" id="CHEBI:33019"/>
        <dbReference type="ChEBI" id="CHEBI:46398"/>
        <dbReference type="ChEBI" id="CHEBI:46858"/>
        <dbReference type="ChEBI" id="CHEBI:90602"/>
        <dbReference type="EC" id="2.7.7.59"/>
    </reaction>
</comment>
<evidence type="ECO:0000256" key="2">
    <source>
        <dbReference type="ARBA" id="ARBA00022695"/>
    </source>
</evidence>
<comment type="caution">
    <text evidence="9">The sequence shown here is derived from an EMBL/GenBank/DDBJ whole genome shotgun (WGS) entry which is preliminary data.</text>
</comment>
<feature type="domain" description="ACT" evidence="7">
    <location>
        <begin position="676"/>
        <end position="757"/>
    </location>
</feature>
<dbReference type="InterPro" id="IPR013546">
    <property type="entry name" value="PII_UdlTrfase/GS_AdlTrfase"/>
</dbReference>
<dbReference type="Gene3D" id="1.10.3090.10">
    <property type="entry name" value="cca-adding enzyme, domain 2"/>
    <property type="match status" value="1"/>
</dbReference>
<protein>
    <recommendedName>
        <fullName evidence="6">Bifunctional uridylyltransferase/uridylyl-removing enzyme</fullName>
        <shortName evidence="6">UTase/UR</shortName>
    </recommendedName>
    <alternativeName>
        <fullName evidence="6">Bifunctional [protein-PII] modification enzyme</fullName>
    </alternativeName>
    <alternativeName>
        <fullName evidence="6">Bifunctional nitrogen sensor protein</fullName>
    </alternativeName>
    <domain>
        <recommendedName>
            <fullName evidence="6">[Protein-PII] uridylyltransferase</fullName>
            <shortName evidence="6">PII uridylyltransferase</shortName>
            <shortName evidence="6">UTase</shortName>
            <ecNumber evidence="6">2.7.7.59</ecNumber>
        </recommendedName>
    </domain>
    <domain>
        <recommendedName>
            <fullName evidence="6">[Protein-PII]-UMP uridylyl-removing enzyme</fullName>
            <shortName evidence="6">UR</shortName>
            <ecNumber evidence="6">3.1.4.-</ecNumber>
        </recommendedName>
    </domain>
</protein>
<dbReference type="EMBL" id="DPPF01000091">
    <property type="protein sequence ID" value="HCW92954.1"/>
    <property type="molecule type" value="Genomic_DNA"/>
</dbReference>